<dbReference type="SUPFAM" id="SSF55186">
    <property type="entry name" value="ThrRS/AlaRS common domain"/>
    <property type="match status" value="1"/>
</dbReference>
<dbReference type="EMBL" id="MHSS01000015">
    <property type="protein sequence ID" value="OHA47645.1"/>
    <property type="molecule type" value="Genomic_DNA"/>
</dbReference>
<feature type="binding site" evidence="13">
    <location>
        <position position="331"/>
    </location>
    <ligand>
        <name>Zn(2+)</name>
        <dbReference type="ChEBI" id="CHEBI:29105"/>
        <note>catalytic</note>
    </ligand>
</feature>
<dbReference type="Gene3D" id="3.30.980.10">
    <property type="entry name" value="Threonyl-trna Synthetase, Chain A, domain 2"/>
    <property type="match status" value="1"/>
</dbReference>
<dbReference type="AlphaFoldDB" id="A0A1G2PH14"/>
<dbReference type="Gene3D" id="3.30.930.10">
    <property type="entry name" value="Bira Bifunctional Protein, Domain 2"/>
    <property type="match status" value="1"/>
</dbReference>
<name>A0A1G2PH14_9BACT</name>
<keyword evidence="11 13" id="KW-0030">Aminoacyl-tRNA synthetase</keyword>
<dbReference type="GO" id="GO:0005737">
    <property type="term" value="C:cytoplasm"/>
    <property type="evidence" value="ECO:0007669"/>
    <property type="project" value="UniProtKB-SubCell"/>
</dbReference>
<dbReference type="GO" id="GO:0000049">
    <property type="term" value="F:tRNA binding"/>
    <property type="evidence" value="ECO:0007669"/>
    <property type="project" value="UniProtKB-KW"/>
</dbReference>
<dbReference type="HAMAP" id="MF_00184">
    <property type="entry name" value="Thr_tRNA_synth"/>
    <property type="match status" value="1"/>
</dbReference>
<evidence type="ECO:0000256" key="1">
    <source>
        <dbReference type="ARBA" id="ARBA00008226"/>
    </source>
</evidence>
<dbReference type="GO" id="GO:0005524">
    <property type="term" value="F:ATP binding"/>
    <property type="evidence" value="ECO:0007669"/>
    <property type="project" value="UniProtKB-UniRule"/>
</dbReference>
<comment type="subunit">
    <text evidence="13">Homodimer.</text>
</comment>
<keyword evidence="3 13" id="KW-0820">tRNA-binding</keyword>
<comment type="similarity">
    <text evidence="1 13">Belongs to the class-II aminoacyl-tRNA synthetase family.</text>
</comment>
<dbReference type="SUPFAM" id="SSF52954">
    <property type="entry name" value="Class II aaRS ABD-related"/>
    <property type="match status" value="1"/>
</dbReference>
<dbReference type="Gene3D" id="3.40.50.800">
    <property type="entry name" value="Anticodon-binding domain"/>
    <property type="match status" value="1"/>
</dbReference>
<proteinExistence type="inferred from homology"/>
<dbReference type="FunFam" id="3.30.980.10:FF:000005">
    <property type="entry name" value="Threonyl-tRNA synthetase, mitochondrial"/>
    <property type="match status" value="1"/>
</dbReference>
<dbReference type="GO" id="GO:0006435">
    <property type="term" value="P:threonyl-tRNA aminoacylation"/>
    <property type="evidence" value="ECO:0007669"/>
    <property type="project" value="UniProtKB-UniRule"/>
</dbReference>
<dbReference type="PANTHER" id="PTHR11451">
    <property type="entry name" value="THREONINE-TRNA LIGASE"/>
    <property type="match status" value="1"/>
</dbReference>
<dbReference type="SMART" id="SM00863">
    <property type="entry name" value="tRNA_SAD"/>
    <property type="match status" value="1"/>
</dbReference>
<dbReference type="PRINTS" id="PR01047">
    <property type="entry name" value="TRNASYNTHTHR"/>
</dbReference>
<keyword evidence="8 13" id="KW-0067">ATP-binding</keyword>
<dbReference type="InterPro" id="IPR002314">
    <property type="entry name" value="aa-tRNA-synt_IIb"/>
</dbReference>
<keyword evidence="2 13" id="KW-0963">Cytoplasm</keyword>
<evidence type="ECO:0000256" key="8">
    <source>
        <dbReference type="ARBA" id="ARBA00022840"/>
    </source>
</evidence>
<evidence type="ECO:0000256" key="6">
    <source>
        <dbReference type="ARBA" id="ARBA00022741"/>
    </source>
</evidence>
<dbReference type="InterPro" id="IPR047246">
    <property type="entry name" value="ThrRS_anticodon"/>
</dbReference>
<feature type="binding site" evidence="13">
    <location>
        <position position="460"/>
    </location>
    <ligand>
        <name>Zn(2+)</name>
        <dbReference type="ChEBI" id="CHEBI:29105"/>
        <note>catalytic</note>
    </ligand>
</feature>
<dbReference type="InterPro" id="IPR033728">
    <property type="entry name" value="ThrRS_core"/>
</dbReference>
<dbReference type="Pfam" id="PF00587">
    <property type="entry name" value="tRNA-synt_2b"/>
    <property type="match status" value="1"/>
</dbReference>
<sequence length="583" mass="67215">MAKQEIKLETLRHSTAHVMAKAAKRLFPKTALGIGPVIEDGFYYDFDTKKAISSDSFPLIEEEMRRIIAAHELFKKEYLSISQALALFKKLKEPYKIELIRDLAKKGAKKVSIYRTGTDFLDLCAGPHVRNTADIPHNAFKLIKAAAAYWRGDEKNPQLKRIYGTIFFSNDKLAGELNRLEEIEKRDHKKLGRDLDLFTFSELIGSGLPLWTPKGTIIRTLLDEFIWKLRETRGYERVEVPHITKKELYEISGHWEKFKDELFKITTREGHLFAMKPMNCPHHIQIFKRRPWSYRELPQRYANTTMVYRDEQTGELSGLSRVRCITQDDAHVFCRNGQAKKEMMNIWDIIDTFYGAFGFELTIRVSLHDPKKQKRYLGDKKTWRLAETELIDLAKSRGARAPLARGEAAFYGPKIDFLAKDSLGRKWQVATIQLDMNLPERFDITCIDEQGKTERLVMIHAAIMGSIERFLSILIEHFAGDFPVWLAPVQVRIIPVSERHKDYAETVRTLLSEKNIRVEVASGDTTIGKAIRSGELSKIPYLAVVGDREAEAKTVSVRERKQTELRSMSPRDLAEVIRAKRPF</sequence>
<protein>
    <recommendedName>
        <fullName evidence="13">Threonine--tRNA ligase</fullName>
        <ecNumber evidence="13">6.1.1.3</ecNumber>
    </recommendedName>
    <alternativeName>
        <fullName evidence="13">Threonyl-tRNA synthetase</fullName>
        <shortName evidence="13">ThrRS</shortName>
    </alternativeName>
</protein>
<comment type="caution">
    <text evidence="13">Lacks conserved residue(s) required for the propagation of feature annotation.</text>
</comment>
<keyword evidence="6 13" id="KW-0547">Nucleotide-binding</keyword>
<organism evidence="15 16">
    <name type="scientific">Candidatus Terrybacteria bacterium RIFCSPHIGHO2_01_FULL_48_17</name>
    <dbReference type="NCBI Taxonomy" id="1802362"/>
    <lineage>
        <taxon>Bacteria</taxon>
        <taxon>Candidatus Terryibacteriota</taxon>
    </lineage>
</organism>
<evidence type="ECO:0000256" key="5">
    <source>
        <dbReference type="ARBA" id="ARBA00022723"/>
    </source>
</evidence>
<dbReference type="CDD" id="cd00860">
    <property type="entry name" value="ThrRS_anticodon"/>
    <property type="match status" value="1"/>
</dbReference>
<dbReference type="Proteomes" id="UP000177629">
    <property type="component" value="Unassembled WGS sequence"/>
</dbReference>
<dbReference type="Gene3D" id="3.30.54.20">
    <property type="match status" value="1"/>
</dbReference>
<comment type="catalytic activity">
    <reaction evidence="12 13">
        <text>tRNA(Thr) + L-threonine + ATP = L-threonyl-tRNA(Thr) + AMP + diphosphate + H(+)</text>
        <dbReference type="Rhea" id="RHEA:24624"/>
        <dbReference type="Rhea" id="RHEA-COMP:9670"/>
        <dbReference type="Rhea" id="RHEA-COMP:9704"/>
        <dbReference type="ChEBI" id="CHEBI:15378"/>
        <dbReference type="ChEBI" id="CHEBI:30616"/>
        <dbReference type="ChEBI" id="CHEBI:33019"/>
        <dbReference type="ChEBI" id="CHEBI:57926"/>
        <dbReference type="ChEBI" id="CHEBI:78442"/>
        <dbReference type="ChEBI" id="CHEBI:78534"/>
        <dbReference type="ChEBI" id="CHEBI:456215"/>
        <dbReference type="EC" id="6.1.1.3"/>
    </reaction>
</comment>
<evidence type="ECO:0000256" key="7">
    <source>
        <dbReference type="ARBA" id="ARBA00022833"/>
    </source>
</evidence>
<keyword evidence="4 13" id="KW-0436">Ligase</keyword>
<dbReference type="Pfam" id="PF03129">
    <property type="entry name" value="HGTP_anticodon"/>
    <property type="match status" value="1"/>
</dbReference>
<dbReference type="InterPro" id="IPR036621">
    <property type="entry name" value="Anticodon-bd_dom_sf"/>
</dbReference>
<dbReference type="SUPFAM" id="SSF55681">
    <property type="entry name" value="Class II aaRS and biotin synthetases"/>
    <property type="match status" value="1"/>
</dbReference>
<evidence type="ECO:0000313" key="16">
    <source>
        <dbReference type="Proteomes" id="UP000177629"/>
    </source>
</evidence>
<dbReference type="GO" id="GO:0004829">
    <property type="term" value="F:threonine-tRNA ligase activity"/>
    <property type="evidence" value="ECO:0007669"/>
    <property type="project" value="UniProtKB-UniRule"/>
</dbReference>
<evidence type="ECO:0000256" key="2">
    <source>
        <dbReference type="ARBA" id="ARBA00022490"/>
    </source>
</evidence>
<gene>
    <name evidence="13" type="primary">thrS</name>
    <name evidence="15" type="ORF">A2806_03445</name>
</gene>
<evidence type="ECO:0000313" key="15">
    <source>
        <dbReference type="EMBL" id="OHA47645.1"/>
    </source>
</evidence>
<evidence type="ECO:0000256" key="13">
    <source>
        <dbReference type="HAMAP-Rule" id="MF_00184"/>
    </source>
</evidence>
<dbReference type="GO" id="GO:0046872">
    <property type="term" value="F:metal ion binding"/>
    <property type="evidence" value="ECO:0007669"/>
    <property type="project" value="UniProtKB-KW"/>
</dbReference>
<dbReference type="STRING" id="1802362.A2806_03445"/>
<reference evidence="15 16" key="1">
    <citation type="journal article" date="2016" name="Nat. Commun.">
        <title>Thousands of microbial genomes shed light on interconnected biogeochemical processes in an aquifer system.</title>
        <authorList>
            <person name="Anantharaman K."/>
            <person name="Brown C.T."/>
            <person name="Hug L.A."/>
            <person name="Sharon I."/>
            <person name="Castelle C.J."/>
            <person name="Probst A.J."/>
            <person name="Thomas B.C."/>
            <person name="Singh A."/>
            <person name="Wilkins M.J."/>
            <person name="Karaoz U."/>
            <person name="Brodie E.L."/>
            <person name="Williams K.H."/>
            <person name="Hubbard S.S."/>
            <person name="Banfield J.F."/>
        </authorList>
    </citation>
    <scope>NUCLEOTIDE SEQUENCE [LARGE SCALE GENOMIC DNA]</scope>
</reference>
<keyword evidence="10 13" id="KW-0648">Protein biosynthesis</keyword>
<dbReference type="PROSITE" id="PS50862">
    <property type="entry name" value="AA_TRNA_LIGASE_II"/>
    <property type="match status" value="1"/>
</dbReference>
<dbReference type="InterPro" id="IPR045864">
    <property type="entry name" value="aa-tRNA-synth_II/BPL/LPL"/>
</dbReference>
<dbReference type="InterPro" id="IPR018163">
    <property type="entry name" value="Thr/Ala-tRNA-synth_IIc_edit"/>
</dbReference>
<dbReference type="CDD" id="cd00771">
    <property type="entry name" value="ThrRS_core"/>
    <property type="match status" value="1"/>
</dbReference>
<dbReference type="InterPro" id="IPR006195">
    <property type="entry name" value="aa-tRNA-synth_II"/>
</dbReference>
<evidence type="ECO:0000256" key="10">
    <source>
        <dbReference type="ARBA" id="ARBA00022917"/>
    </source>
</evidence>
<feature type="domain" description="Aminoacyl-transfer RNA synthetases class-II family profile" evidence="14">
    <location>
        <begin position="218"/>
        <end position="483"/>
    </location>
</feature>
<comment type="caution">
    <text evidence="15">The sequence shown here is derived from an EMBL/GenBank/DDBJ whole genome shotgun (WGS) entry which is preliminary data.</text>
</comment>
<dbReference type="FunFam" id="3.40.50.800:FF:000001">
    <property type="entry name" value="Threonine--tRNA ligase"/>
    <property type="match status" value="1"/>
</dbReference>
<evidence type="ECO:0000256" key="4">
    <source>
        <dbReference type="ARBA" id="ARBA00022598"/>
    </source>
</evidence>
<feature type="binding site" evidence="13">
    <location>
        <position position="280"/>
    </location>
    <ligand>
        <name>Zn(2+)</name>
        <dbReference type="ChEBI" id="CHEBI:29105"/>
        <note>catalytic</note>
    </ligand>
</feature>
<dbReference type="InterPro" id="IPR002320">
    <property type="entry name" value="Thr-tRNA-ligase_IIa"/>
</dbReference>
<dbReference type="PANTHER" id="PTHR11451:SF44">
    <property type="entry name" value="THREONINE--TRNA LIGASE, CHLOROPLASTIC_MITOCHONDRIAL 2"/>
    <property type="match status" value="1"/>
</dbReference>
<comment type="subcellular location">
    <subcellularLocation>
        <location evidence="13">Cytoplasm</location>
    </subcellularLocation>
</comment>
<dbReference type="InterPro" id="IPR004154">
    <property type="entry name" value="Anticodon-bd"/>
</dbReference>
<keyword evidence="9 13" id="KW-0694">RNA-binding</keyword>
<dbReference type="FunFam" id="3.30.930.10:FF:000002">
    <property type="entry name" value="Threonine--tRNA ligase"/>
    <property type="match status" value="1"/>
</dbReference>
<dbReference type="NCBIfam" id="TIGR00418">
    <property type="entry name" value="thrS"/>
    <property type="match status" value="1"/>
</dbReference>
<evidence type="ECO:0000259" key="14">
    <source>
        <dbReference type="PROSITE" id="PS50862"/>
    </source>
</evidence>
<keyword evidence="7 13" id="KW-0862">Zinc</keyword>
<dbReference type="InterPro" id="IPR012947">
    <property type="entry name" value="tRNA_SAD"/>
</dbReference>
<accession>A0A1G2PH14</accession>
<dbReference type="Pfam" id="PF07973">
    <property type="entry name" value="tRNA_SAD"/>
    <property type="match status" value="1"/>
</dbReference>
<comment type="cofactor">
    <cofactor evidence="13">
        <name>Zn(2+)</name>
        <dbReference type="ChEBI" id="CHEBI:29105"/>
    </cofactor>
    <text evidence="13">Binds 1 zinc ion per subunit.</text>
</comment>
<keyword evidence="5 13" id="KW-0479">Metal-binding</keyword>
<evidence type="ECO:0000256" key="9">
    <source>
        <dbReference type="ARBA" id="ARBA00022884"/>
    </source>
</evidence>
<dbReference type="EC" id="6.1.1.3" evidence="13"/>
<evidence type="ECO:0000256" key="3">
    <source>
        <dbReference type="ARBA" id="ARBA00022555"/>
    </source>
</evidence>
<evidence type="ECO:0000256" key="11">
    <source>
        <dbReference type="ARBA" id="ARBA00023146"/>
    </source>
</evidence>
<evidence type="ECO:0000256" key="12">
    <source>
        <dbReference type="ARBA" id="ARBA00049515"/>
    </source>
</evidence>